<comment type="caution">
    <text evidence="4">The sequence shown here is derived from an EMBL/GenBank/DDBJ whole genome shotgun (WGS) entry which is preliminary data.</text>
</comment>
<proteinExistence type="inferred from homology"/>
<dbReference type="InterPro" id="IPR003362">
    <property type="entry name" value="Bact_transf"/>
</dbReference>
<name>A0A265E5M4_9STAP</name>
<evidence type="ECO:0000256" key="1">
    <source>
        <dbReference type="ARBA" id="ARBA00006464"/>
    </source>
</evidence>
<reference evidence="4 5" key="1">
    <citation type="submission" date="2017-07" db="EMBL/GenBank/DDBJ databases">
        <title>Shotgun whole genome sequences of three halophilic bacterial isolates.</title>
        <authorList>
            <person name="Pozzo T."/>
            <person name="Higdon S.M."/>
            <person name="Quillaguaman J."/>
        </authorList>
    </citation>
    <scope>NUCLEOTIDE SEQUENCE [LARGE SCALE GENOMIC DNA]</scope>
    <source>
        <strain evidence="4 5">BU-1</strain>
    </source>
</reference>
<dbReference type="EMBL" id="NPEZ01000003">
    <property type="protein sequence ID" value="OZT76873.1"/>
    <property type="molecule type" value="Genomic_DNA"/>
</dbReference>
<evidence type="ECO:0000313" key="5">
    <source>
        <dbReference type="Proteomes" id="UP000216682"/>
    </source>
</evidence>
<sequence length="200" mass="23133">MYFQIKRFFDVIFSLLLIIILLPLMIVIALTIKITSQGPVFFKQARLGKQGVPFNIIKFRTMVVGAEKQGTGLDTYKGDSRVTNIGAFLRNTSLDELPQLFNILKGEMSFIGPRPPVIYHPYRYEEYPSRAKRRFEVKPGVTGLAQISGRNELDWPEKFKYDEEYINKKGTITDLKILFLTILKVIKMEGSYDQKKEKQK</sequence>
<accession>A0A265E5M4</accession>
<dbReference type="Proteomes" id="UP000216682">
    <property type="component" value="Unassembled WGS sequence"/>
</dbReference>
<dbReference type="PANTHER" id="PTHR30576:SF0">
    <property type="entry name" value="UNDECAPRENYL-PHOSPHATE N-ACETYLGALACTOSAMINYL 1-PHOSPHATE TRANSFERASE-RELATED"/>
    <property type="match status" value="1"/>
</dbReference>
<dbReference type="AlphaFoldDB" id="A0A265E5M4"/>
<organism evidence="4 5">
    <name type="scientific">Salinicoccus roseus</name>
    <dbReference type="NCBI Taxonomy" id="45670"/>
    <lineage>
        <taxon>Bacteria</taxon>
        <taxon>Bacillati</taxon>
        <taxon>Bacillota</taxon>
        <taxon>Bacilli</taxon>
        <taxon>Bacillales</taxon>
        <taxon>Staphylococcaceae</taxon>
        <taxon>Salinicoccus</taxon>
    </lineage>
</organism>
<dbReference type="Pfam" id="PF02397">
    <property type="entry name" value="Bac_transf"/>
    <property type="match status" value="1"/>
</dbReference>
<dbReference type="GO" id="GO:0016780">
    <property type="term" value="F:phosphotransferase activity, for other substituted phosphate groups"/>
    <property type="evidence" value="ECO:0007669"/>
    <property type="project" value="TreeGrafter"/>
</dbReference>
<protein>
    <submittedName>
        <fullName evidence="4">Sugar transferase</fullName>
    </submittedName>
</protein>
<comment type="similarity">
    <text evidence="1">Belongs to the bacterial sugar transferase family.</text>
</comment>
<evidence type="ECO:0000259" key="3">
    <source>
        <dbReference type="Pfam" id="PF02397"/>
    </source>
</evidence>
<keyword evidence="2" id="KW-0472">Membrane</keyword>
<keyword evidence="4" id="KW-0808">Transferase</keyword>
<dbReference type="PANTHER" id="PTHR30576">
    <property type="entry name" value="COLANIC BIOSYNTHESIS UDP-GLUCOSE LIPID CARRIER TRANSFERASE"/>
    <property type="match status" value="1"/>
</dbReference>
<keyword evidence="2" id="KW-0812">Transmembrane</keyword>
<gene>
    <name evidence="4" type="ORF">CFN03_07275</name>
</gene>
<evidence type="ECO:0000256" key="2">
    <source>
        <dbReference type="SAM" id="Phobius"/>
    </source>
</evidence>
<keyword evidence="2" id="KW-1133">Transmembrane helix</keyword>
<dbReference type="RefSeq" id="WP_094906442.1">
    <property type="nucleotide sequence ID" value="NZ_NPEZ01000003.1"/>
</dbReference>
<feature type="transmembrane region" description="Helical" evidence="2">
    <location>
        <begin position="12"/>
        <end position="32"/>
    </location>
</feature>
<feature type="domain" description="Bacterial sugar transferase" evidence="3">
    <location>
        <begin position="6"/>
        <end position="187"/>
    </location>
</feature>
<evidence type="ECO:0000313" key="4">
    <source>
        <dbReference type="EMBL" id="OZT76873.1"/>
    </source>
</evidence>